<keyword evidence="3" id="KW-0964">Secreted</keyword>
<organism evidence="7">
    <name type="scientific">Ixodes ricinus</name>
    <name type="common">Common tick</name>
    <name type="synonym">Acarus ricinus</name>
    <dbReference type="NCBI Taxonomy" id="34613"/>
    <lineage>
        <taxon>Eukaryota</taxon>
        <taxon>Metazoa</taxon>
        <taxon>Ecdysozoa</taxon>
        <taxon>Arthropoda</taxon>
        <taxon>Chelicerata</taxon>
        <taxon>Arachnida</taxon>
        <taxon>Acari</taxon>
        <taxon>Parasitiformes</taxon>
        <taxon>Ixodida</taxon>
        <taxon>Ixodoidea</taxon>
        <taxon>Ixodidae</taxon>
        <taxon>Ixodinae</taxon>
        <taxon>Ixodes</taxon>
    </lineage>
</organism>
<feature type="signal peptide" evidence="5">
    <location>
        <begin position="1"/>
        <end position="26"/>
    </location>
</feature>
<dbReference type="PANTHER" id="PTHR11610">
    <property type="entry name" value="LIPASE"/>
    <property type="match status" value="1"/>
</dbReference>
<dbReference type="GO" id="GO:0016298">
    <property type="term" value="F:lipase activity"/>
    <property type="evidence" value="ECO:0007669"/>
    <property type="project" value="InterPro"/>
</dbReference>
<evidence type="ECO:0000256" key="2">
    <source>
        <dbReference type="ARBA" id="ARBA00010701"/>
    </source>
</evidence>
<evidence type="ECO:0000313" key="7">
    <source>
        <dbReference type="EMBL" id="MXU99129.1"/>
    </source>
</evidence>
<dbReference type="Pfam" id="PF00151">
    <property type="entry name" value="Lipase"/>
    <property type="match status" value="1"/>
</dbReference>
<name>A0A6B0VAB7_IXORI</name>
<keyword evidence="5" id="KW-0732">Signal</keyword>
<dbReference type="Gene3D" id="3.40.50.1820">
    <property type="entry name" value="alpha/beta hydrolase"/>
    <property type="match status" value="1"/>
</dbReference>
<reference evidence="7" key="1">
    <citation type="submission" date="2019-12" db="EMBL/GenBank/DDBJ databases">
        <title>An insight into the sialome of adult female Ixodes ricinus ticks feeding for 6 days.</title>
        <authorList>
            <person name="Perner J."/>
            <person name="Ribeiro J.M.C."/>
        </authorList>
    </citation>
    <scope>NUCLEOTIDE SEQUENCE</scope>
    <source>
        <strain evidence="7">Semi-engorged</strain>
        <tissue evidence="7">Salivary glands</tissue>
    </source>
</reference>
<dbReference type="InterPro" id="IPR013818">
    <property type="entry name" value="Lipase"/>
</dbReference>
<dbReference type="InterPro" id="IPR029058">
    <property type="entry name" value="AB_hydrolase_fold"/>
</dbReference>
<protein>
    <submittedName>
        <fullName evidence="7">Putative lipase</fullName>
    </submittedName>
</protein>
<dbReference type="AlphaFoldDB" id="A0A6B0VAB7"/>
<dbReference type="PRINTS" id="PR00821">
    <property type="entry name" value="TAGLIPASE"/>
</dbReference>
<accession>A0A6B0VAB7</accession>
<dbReference type="EMBL" id="GIFC01017046">
    <property type="protein sequence ID" value="MXU99129.1"/>
    <property type="molecule type" value="Transcribed_RNA"/>
</dbReference>
<evidence type="ECO:0000256" key="5">
    <source>
        <dbReference type="SAM" id="SignalP"/>
    </source>
</evidence>
<feature type="chain" id="PRO_5025455254" evidence="5">
    <location>
        <begin position="27"/>
        <end position="401"/>
    </location>
</feature>
<evidence type="ECO:0000256" key="1">
    <source>
        <dbReference type="ARBA" id="ARBA00004613"/>
    </source>
</evidence>
<dbReference type="PANTHER" id="PTHR11610:SF173">
    <property type="entry name" value="LIPASE DOMAIN-CONTAINING PROTEIN-RELATED"/>
    <property type="match status" value="1"/>
</dbReference>
<sequence length="401" mass="42724">MKGQHAFAVLLLGATVFYTGAKTVQADNLDGCLPAGTGVIRGSGETPEGKVARFAAAISGALRTLLPGDIWDKILPKIVDTSGDRVCYDYLGCFSATDGLTVPVSFPSSPTSVNTKFELYSRSNSQVAVLLDYKPGSVNKALNQFKQRKPLKFLVPGWLDPAFVRLPTIKALLEKEDVNVILVKWNGGAFNINYIQAAGDTALVGRQMSVLVQNLMSVFPNTVNALDIHVIGDSLGAQAPGFFAKHLKKCTGKIIGRISANEAAAPLFEDTGVFVSYKDAKFVDVIHTTGGSMFPVREIGMFQPIGHVDFYPNNAKRQPGCLLPNFSCGHTHGTFYYQASITNTDCRFTSTPCAGGIAAVQQGNCGAGTGGNGEMGYYSINATGRGIQTLKTKALPGYCIT</sequence>
<dbReference type="SUPFAM" id="SSF53474">
    <property type="entry name" value="alpha/beta-Hydrolases"/>
    <property type="match status" value="1"/>
</dbReference>
<comment type="similarity">
    <text evidence="2 4">Belongs to the AB hydrolase superfamily. Lipase family.</text>
</comment>
<dbReference type="GO" id="GO:0016042">
    <property type="term" value="P:lipid catabolic process"/>
    <property type="evidence" value="ECO:0007669"/>
    <property type="project" value="TreeGrafter"/>
</dbReference>
<evidence type="ECO:0000259" key="6">
    <source>
        <dbReference type="Pfam" id="PF00151"/>
    </source>
</evidence>
<proteinExistence type="inferred from homology"/>
<dbReference type="FunFam" id="3.40.50.1820:FF:000537">
    <property type="entry name" value="Ves G 1 allergen, putative"/>
    <property type="match status" value="1"/>
</dbReference>
<evidence type="ECO:0000256" key="4">
    <source>
        <dbReference type="RuleBase" id="RU004262"/>
    </source>
</evidence>
<dbReference type="GO" id="GO:0005615">
    <property type="term" value="C:extracellular space"/>
    <property type="evidence" value="ECO:0007669"/>
    <property type="project" value="TreeGrafter"/>
</dbReference>
<dbReference type="InterPro" id="IPR000734">
    <property type="entry name" value="TAG_lipase"/>
</dbReference>
<comment type="subcellular location">
    <subcellularLocation>
        <location evidence="1">Secreted</location>
    </subcellularLocation>
</comment>
<evidence type="ECO:0000256" key="3">
    <source>
        <dbReference type="ARBA" id="ARBA00022525"/>
    </source>
</evidence>
<feature type="domain" description="Lipase" evidence="6">
    <location>
        <begin position="86"/>
        <end position="380"/>
    </location>
</feature>